<dbReference type="STRING" id="35608.A0A2U1NBS8"/>
<evidence type="ECO:0000256" key="10">
    <source>
        <dbReference type="SAM" id="MobiDB-lite"/>
    </source>
</evidence>
<dbReference type="InterPro" id="IPR003340">
    <property type="entry name" value="B3_DNA-bd"/>
</dbReference>
<feature type="region of interest" description="Disordered" evidence="10">
    <location>
        <begin position="619"/>
        <end position="645"/>
    </location>
</feature>
<proteinExistence type="inferred from homology"/>
<feature type="domain" description="PB1" evidence="12">
    <location>
        <begin position="676"/>
        <end position="772"/>
    </location>
</feature>
<evidence type="ECO:0000256" key="1">
    <source>
        <dbReference type="ARBA" id="ARBA00004123"/>
    </source>
</evidence>
<evidence type="ECO:0000256" key="9">
    <source>
        <dbReference type="RuleBase" id="RU004561"/>
    </source>
</evidence>
<dbReference type="InterPro" id="IPR033389">
    <property type="entry name" value="AUX/IAA_dom"/>
</dbReference>
<accession>A0A2U1NBS8</accession>
<keyword evidence="4 9" id="KW-0805">Transcription regulation</keyword>
<evidence type="ECO:0000256" key="5">
    <source>
        <dbReference type="ARBA" id="ARBA00023125"/>
    </source>
</evidence>
<evidence type="ECO:0000256" key="3">
    <source>
        <dbReference type="ARBA" id="ARBA00022473"/>
    </source>
</evidence>
<name>A0A2U1NBS8_ARTAN</name>
<comment type="subcellular location">
    <subcellularLocation>
        <location evidence="1 9">Nucleus</location>
    </subcellularLocation>
</comment>
<comment type="function">
    <text evidence="9">Auxin response factors (ARFs) are transcriptional factors that bind specifically to the DNA sequence 5'-TGTCTC-3' found in the auxin-responsive promoter elements (AuxREs).</text>
</comment>
<keyword evidence="6 9" id="KW-0804">Transcription</keyword>
<dbReference type="InterPro" id="IPR010525">
    <property type="entry name" value="ARF_dom"/>
</dbReference>
<evidence type="ECO:0000256" key="7">
    <source>
        <dbReference type="ARBA" id="ARBA00023242"/>
    </source>
</evidence>
<dbReference type="SUPFAM" id="SSF54277">
    <property type="entry name" value="CAD &amp; PB1 domains"/>
    <property type="match status" value="2"/>
</dbReference>
<evidence type="ECO:0000259" key="12">
    <source>
        <dbReference type="PROSITE" id="PS51745"/>
    </source>
</evidence>
<dbReference type="Gene3D" id="2.30.30.1040">
    <property type="match status" value="2"/>
</dbReference>
<dbReference type="GO" id="GO:0003677">
    <property type="term" value="F:DNA binding"/>
    <property type="evidence" value="ECO:0007669"/>
    <property type="project" value="UniProtKB-KW"/>
</dbReference>
<gene>
    <name evidence="13" type="ORF">CTI12_AA114110</name>
</gene>
<keyword evidence="7 9" id="KW-0539">Nucleus</keyword>
<dbReference type="GO" id="GO:0006355">
    <property type="term" value="P:regulation of DNA-templated transcription"/>
    <property type="evidence" value="ECO:0007669"/>
    <property type="project" value="InterPro"/>
</dbReference>
<sequence>MEIDLNHVVSGIEVGDELHSVESCGGSSLSASSNSSNLSSKSAKSTNFESSIYMQLWHACAGPLTTLPNKGNVVVYFPQGHLEQIASHSCNHVSIIDVNSLGLQPQIFCKVVDVHLLANKENDEIYTKLTLLPAPEWTGKDMQQGEEEGGDVTLTKSPRQMFCKTLTASDTSTHGGFSVPRRAAEDCFPPLDYKQQRPSQELVAKDLHGVEWKFRHIYRGQPRRHLLTTGWSNFVSQKNLVSGDAVLFLRIYMAQQSAHEIHYSWGEGGELRLGTRRATRPRTYLPDTTIPNSSSFTDILAPVAKAVSTNTTFDVFYSPRSNRADFVVPYAKYMNCISNMITIGTRFKMRFSMDESPERRFRGTVIGLGDMDPYKWPKSKWRCLTVRWDEDVGNNNQEQISPWEIDLSGSSVPLLNIHASPRFKRMRENLHSTPSEHPAAGWGGCLDFEESTRSSKVLQGQENIGGHTMNTSSNFGLQPSMHPRFSPNQVLLTGRSTNIMMPHYQPVSTTPNPAFLGSNNNRFPKVLQGQEICSLSSFTENTSGSWGPPRTAPNMHQRLNNPNFYPLGSEGGRNFFFQNPAPVMPTIRFPINRAGFENGVTRNDINVLQIQLQPRPSVELGNIATSDPVVQGNSGSEKDDGGSDSNGSSCKLFGFQLNGAHPMVDAQSLSKRSCIKVDCQVHKQGNKVGRAIDLSKMSNYDEFFSELESLFHMEGTLSSRDGAWQLLYTDEENDMMVVGDDPWEIYMTQQSAHEIHYSWGEGGELRLGTRRATRPRTYLPDTTIPNSSSFTDILAPVAKAVSTNTTFDVFYSPRSNRADFVVPYAKYMNCISNMITIGTRFKMRFSMDESPERRFRGTVIGLGDMDPYKWPKSKWRCLTVRWDEDVGNNNQEQISPWEIDLSGSSVPLLNIHTSPRFKRMRENLHSTPSEHPAAGWGGCLDFEESTRSSKVLQGQENIGGHTMNTSSNFGLQPSMHPRFSPNQVLLTGRSTNIMMPRHQPVSTTPNPAFLGSNNNRFPKVLQGQEICSLSSFTENTSGSWGPPRTAPNMLQRLNNPNFYPLGSEGGRNLFFQNPAPVMPTIGFPINRAGFENGVTRNDINALQIQLQPRPPVVLGNIATSDPVVQGNSGSEKDDGGSDSNGSSCKLFGFQLNGAHPMVDAQSLSKRSCIKVHKQGNKVGRAIDLSKMSNYDEFFSELESLFHMEGILSSRDGAWQLLYTDEENDMMVVGDDPWDEFARMATKIHIYTKEEVEKLMSGGVISDDTSCLEEAPAMVDTAKSSPLGVRE</sequence>
<feature type="domain" description="TF-B3" evidence="11">
    <location>
        <begin position="162"/>
        <end position="279"/>
    </location>
</feature>
<feature type="domain" description="PB1" evidence="12">
    <location>
        <begin position="1166"/>
        <end position="1248"/>
    </location>
</feature>
<comment type="subunit">
    <text evidence="9">Homodimers and heterodimers.</text>
</comment>
<dbReference type="PANTHER" id="PTHR31384:SF194">
    <property type="entry name" value="AUXIN RESPONSE FACTOR"/>
    <property type="match status" value="1"/>
</dbReference>
<evidence type="ECO:0000256" key="4">
    <source>
        <dbReference type="ARBA" id="ARBA00023015"/>
    </source>
</evidence>
<dbReference type="OrthoDB" id="1865909at2759"/>
<comment type="caution">
    <text evidence="13">The sequence shown here is derived from an EMBL/GenBank/DDBJ whole genome shotgun (WGS) entry which is preliminary data.</text>
</comment>
<evidence type="ECO:0000256" key="6">
    <source>
        <dbReference type="ARBA" id="ARBA00023163"/>
    </source>
</evidence>
<organism evidence="13 14">
    <name type="scientific">Artemisia annua</name>
    <name type="common">Sweet wormwood</name>
    <dbReference type="NCBI Taxonomy" id="35608"/>
    <lineage>
        <taxon>Eukaryota</taxon>
        <taxon>Viridiplantae</taxon>
        <taxon>Streptophyta</taxon>
        <taxon>Embryophyta</taxon>
        <taxon>Tracheophyta</taxon>
        <taxon>Spermatophyta</taxon>
        <taxon>Magnoliopsida</taxon>
        <taxon>eudicotyledons</taxon>
        <taxon>Gunneridae</taxon>
        <taxon>Pentapetalae</taxon>
        <taxon>asterids</taxon>
        <taxon>campanulids</taxon>
        <taxon>Asterales</taxon>
        <taxon>Asteraceae</taxon>
        <taxon>Asteroideae</taxon>
        <taxon>Anthemideae</taxon>
        <taxon>Artemisiinae</taxon>
        <taxon>Artemisia</taxon>
    </lineage>
</organism>
<dbReference type="GO" id="GO:0005634">
    <property type="term" value="C:nucleus"/>
    <property type="evidence" value="ECO:0007669"/>
    <property type="project" value="UniProtKB-SubCell"/>
</dbReference>
<keyword evidence="8 9" id="KW-0927">Auxin signaling pathway</keyword>
<dbReference type="Pfam" id="PF06507">
    <property type="entry name" value="ARF_AD"/>
    <property type="match status" value="2"/>
</dbReference>
<reference evidence="13 14" key="1">
    <citation type="journal article" date="2018" name="Mol. Plant">
        <title>The genome of Artemisia annua provides insight into the evolution of Asteraceae family and artemisinin biosynthesis.</title>
        <authorList>
            <person name="Shen Q."/>
            <person name="Zhang L."/>
            <person name="Liao Z."/>
            <person name="Wang S."/>
            <person name="Yan T."/>
            <person name="Shi P."/>
            <person name="Liu M."/>
            <person name="Fu X."/>
            <person name="Pan Q."/>
            <person name="Wang Y."/>
            <person name="Lv Z."/>
            <person name="Lu X."/>
            <person name="Zhang F."/>
            <person name="Jiang W."/>
            <person name="Ma Y."/>
            <person name="Chen M."/>
            <person name="Hao X."/>
            <person name="Li L."/>
            <person name="Tang Y."/>
            <person name="Lv G."/>
            <person name="Zhou Y."/>
            <person name="Sun X."/>
            <person name="Brodelius P.E."/>
            <person name="Rose J.K.C."/>
            <person name="Tang K."/>
        </authorList>
    </citation>
    <scope>NUCLEOTIDE SEQUENCE [LARGE SCALE GENOMIC DNA]</scope>
    <source>
        <strain evidence="14">cv. Huhao1</strain>
        <tissue evidence="13">Leaf</tissue>
    </source>
</reference>
<comment type="similarity">
    <text evidence="2 9">Belongs to the ARF family.</text>
</comment>
<dbReference type="Pfam" id="PF02309">
    <property type="entry name" value="AUX_IAA"/>
    <property type="match status" value="1"/>
</dbReference>
<dbReference type="EMBL" id="PKPP01003156">
    <property type="protein sequence ID" value="PWA70953.1"/>
    <property type="molecule type" value="Genomic_DNA"/>
</dbReference>
<dbReference type="FunFam" id="2.40.330.10:FF:000001">
    <property type="entry name" value="Auxin response factor"/>
    <property type="match status" value="1"/>
</dbReference>
<dbReference type="Gene3D" id="2.40.330.10">
    <property type="entry name" value="DNA-binding pseudobarrel domain"/>
    <property type="match status" value="1"/>
</dbReference>
<evidence type="ECO:0000313" key="14">
    <source>
        <dbReference type="Proteomes" id="UP000245207"/>
    </source>
</evidence>
<dbReference type="InterPro" id="IPR044835">
    <property type="entry name" value="ARF_plant"/>
</dbReference>
<dbReference type="CDD" id="cd10017">
    <property type="entry name" value="B3_DNA"/>
    <property type="match status" value="1"/>
</dbReference>
<evidence type="ECO:0000313" key="13">
    <source>
        <dbReference type="EMBL" id="PWA70953.1"/>
    </source>
</evidence>
<dbReference type="FunFam" id="2.30.30.1040:FF:000001">
    <property type="entry name" value="Auxin response factor"/>
    <property type="match status" value="2"/>
</dbReference>
<dbReference type="SUPFAM" id="SSF101936">
    <property type="entry name" value="DNA-binding pseudobarrel domain"/>
    <property type="match status" value="1"/>
</dbReference>
<keyword evidence="14" id="KW-1185">Reference proteome</keyword>
<dbReference type="PANTHER" id="PTHR31384">
    <property type="entry name" value="AUXIN RESPONSE FACTOR 4-RELATED"/>
    <property type="match status" value="1"/>
</dbReference>
<evidence type="ECO:0000256" key="8">
    <source>
        <dbReference type="ARBA" id="ARBA00023294"/>
    </source>
</evidence>
<dbReference type="InterPro" id="IPR053793">
    <property type="entry name" value="PB1-like"/>
</dbReference>
<dbReference type="GO" id="GO:0009734">
    <property type="term" value="P:auxin-activated signaling pathway"/>
    <property type="evidence" value="ECO:0007669"/>
    <property type="project" value="UniProtKB-KW"/>
</dbReference>
<dbReference type="PROSITE" id="PS50863">
    <property type="entry name" value="B3"/>
    <property type="match status" value="1"/>
</dbReference>
<evidence type="ECO:0000256" key="2">
    <source>
        <dbReference type="ARBA" id="ARBA00007853"/>
    </source>
</evidence>
<dbReference type="Pfam" id="PF02362">
    <property type="entry name" value="B3"/>
    <property type="match status" value="1"/>
</dbReference>
<feature type="region of interest" description="Disordered" evidence="10">
    <location>
        <begin position="1116"/>
        <end position="1139"/>
    </location>
</feature>
<dbReference type="Gene3D" id="3.10.20.90">
    <property type="entry name" value="Phosphatidylinositol 3-kinase Catalytic Subunit, Chain A, domain 1"/>
    <property type="match status" value="2"/>
</dbReference>
<dbReference type="InterPro" id="IPR015300">
    <property type="entry name" value="DNA-bd_pseudobarrel_sf"/>
</dbReference>
<dbReference type="PROSITE" id="PS51745">
    <property type="entry name" value="PB1"/>
    <property type="match status" value="2"/>
</dbReference>
<evidence type="ECO:0000259" key="11">
    <source>
        <dbReference type="PROSITE" id="PS50863"/>
    </source>
</evidence>
<dbReference type="Proteomes" id="UP000245207">
    <property type="component" value="Unassembled WGS sequence"/>
</dbReference>
<keyword evidence="5 9" id="KW-0238">DNA-binding</keyword>
<keyword evidence="3" id="KW-0217">Developmental protein</keyword>
<protein>
    <recommendedName>
        <fullName evidence="9">Auxin response factor</fullName>
    </recommendedName>
</protein>
<dbReference type="SMART" id="SM01019">
    <property type="entry name" value="B3"/>
    <property type="match status" value="1"/>
</dbReference>